<feature type="compositionally biased region" description="Polar residues" evidence="10">
    <location>
        <begin position="36"/>
        <end position="50"/>
    </location>
</feature>
<feature type="region of interest" description="Disordered" evidence="10">
    <location>
        <begin position="653"/>
        <end position="674"/>
    </location>
</feature>
<evidence type="ECO:0000256" key="3">
    <source>
        <dbReference type="ARBA" id="ARBA00022490"/>
    </source>
</evidence>
<feature type="compositionally biased region" description="Basic and acidic residues" evidence="10">
    <location>
        <begin position="348"/>
        <end position="365"/>
    </location>
</feature>
<dbReference type="GO" id="GO:0006355">
    <property type="term" value="P:regulation of DNA-templated transcription"/>
    <property type="evidence" value="ECO:0007669"/>
    <property type="project" value="InterPro"/>
</dbReference>
<keyword evidence="9" id="KW-0539">Nucleus</keyword>
<accession>A0A9Q3BWC4</accession>
<feature type="compositionally biased region" description="Polar residues" evidence="10">
    <location>
        <begin position="392"/>
        <end position="402"/>
    </location>
</feature>
<feature type="compositionally biased region" description="Polar residues" evidence="10">
    <location>
        <begin position="181"/>
        <end position="199"/>
    </location>
</feature>
<keyword evidence="7" id="KW-0805">Transcription regulation</keyword>
<keyword evidence="6" id="KW-0832">Ubl conjugation</keyword>
<gene>
    <name evidence="12" type="ORF">O181_012203</name>
</gene>
<sequence length="911" mass="102327">MPRQTHHQRHSFPQAHHLSKSKLTSKSKSAVKTVKQANLTSPSSSVSTFHQDQETPHHRPKKNVKSNPSFRRGSLPAALMGLNQKSKKSIQQQPSATSHQNSSQNLKSLPKTEDTTRKRANTNPDLASTQKVIKKLKTDNLKLSQNLAKAIKKSKSDFDIKLNQDQDQNQKQDQNKPQEPIKSQPSKKSSAEPDNQISTKSVVSCRNGFCEKCLLHRYGEELPKLRLQLKTSNSWNCPVCKDDCNCSYCRRKKGLEPTGRLTKIANEGGYASVRQLLLADPHAQGPEMIALTNRLKDASKSTQTNELSPKTKTANSHKSTFKSANPHTTVPKISPKNSLEKNNANKKNPKEQKELEVKKQKDQTAKKSQTVKPQPSDNQSPALDKGPLPKSADTSQNTSQPIQKPPFRKGPHFAPPPKPLHCLPTGHLTSEQIRLRINIREFICRFRNLLPGLGGTEQPNSKTEAQRAAKVLDSMDDVVNFWIDDEGGMRAIVNALAKLIDGDDDKDELKKSSVLESVDSSALLDQLKKDSKASTAPNPFLQGSASCWLSARKLLNKEGLGAQVVIDSKSPYIKNKPPEDERVQRLKVPPEEKLAIINGLVDLALRGPTLADDLLQGLEREKQARADIFKERAKLNKKWLETKAQKLALMPSKESLLPTDGATPSSSQLAEESARAQAMTEWEADMGDAEDEHKKELLISQINQYIIGSLDRLRFQSIGQDTRRNSYYILSGTPGRLYPSDQLELAYAWSYNLIMHGSHPHQNKVNKKKSEGSKEALKKKENRIELGKEDEELVSYIETNRELDDRWIRISHPKDIKQLAGWIEYEAKLLDFQQDIKGLKQNNNNKNVAQGPKGLDESNNDTIEQGKLMKNLKSVTGLIEQIQRFGEYLELKINEKEELSTDRRRVSLRKN</sequence>
<feature type="region of interest" description="Disordered" evidence="10">
    <location>
        <begin position="760"/>
        <end position="780"/>
    </location>
</feature>
<evidence type="ECO:0000256" key="10">
    <source>
        <dbReference type="SAM" id="MobiDB-lite"/>
    </source>
</evidence>
<dbReference type="Pfam" id="PF10497">
    <property type="entry name" value="zf-4CXXC_R1"/>
    <property type="match status" value="1"/>
</dbReference>
<keyword evidence="4" id="KW-1017">Isopeptide bond</keyword>
<organism evidence="12 13">
    <name type="scientific">Austropuccinia psidii MF-1</name>
    <dbReference type="NCBI Taxonomy" id="1389203"/>
    <lineage>
        <taxon>Eukaryota</taxon>
        <taxon>Fungi</taxon>
        <taxon>Dikarya</taxon>
        <taxon>Basidiomycota</taxon>
        <taxon>Pucciniomycotina</taxon>
        <taxon>Pucciniomycetes</taxon>
        <taxon>Pucciniales</taxon>
        <taxon>Sphaerophragmiaceae</taxon>
        <taxon>Austropuccinia</taxon>
    </lineage>
</organism>
<evidence type="ECO:0000313" key="13">
    <source>
        <dbReference type="Proteomes" id="UP000765509"/>
    </source>
</evidence>
<keyword evidence="5" id="KW-0597">Phosphoprotein</keyword>
<protein>
    <recommendedName>
        <fullName evidence="11">Zinc-finger domain-containing protein</fullName>
    </recommendedName>
</protein>
<feature type="compositionally biased region" description="Polar residues" evidence="10">
    <location>
        <begin position="96"/>
        <end position="107"/>
    </location>
</feature>
<evidence type="ECO:0000256" key="6">
    <source>
        <dbReference type="ARBA" id="ARBA00022843"/>
    </source>
</evidence>
<feature type="compositionally biased region" description="Polar residues" evidence="10">
    <location>
        <begin position="300"/>
        <end position="328"/>
    </location>
</feature>
<evidence type="ECO:0000256" key="5">
    <source>
        <dbReference type="ARBA" id="ARBA00022553"/>
    </source>
</evidence>
<proteinExistence type="predicted"/>
<dbReference type="PANTHER" id="PTHR31169">
    <property type="entry name" value="OS05G0300700 PROTEIN"/>
    <property type="match status" value="1"/>
</dbReference>
<feature type="compositionally biased region" description="Polar residues" evidence="10">
    <location>
        <begin position="121"/>
        <end position="131"/>
    </location>
</feature>
<feature type="region of interest" description="Disordered" evidence="10">
    <location>
        <begin position="297"/>
        <end position="423"/>
    </location>
</feature>
<keyword evidence="8" id="KW-0804">Transcription</keyword>
<keyword evidence="3" id="KW-0963">Cytoplasm</keyword>
<dbReference type="GO" id="GO:0005737">
    <property type="term" value="C:cytoplasm"/>
    <property type="evidence" value="ECO:0007669"/>
    <property type="project" value="UniProtKB-SubCell"/>
</dbReference>
<feature type="compositionally biased region" description="Basic residues" evidence="10">
    <location>
        <begin position="1"/>
        <end position="10"/>
    </location>
</feature>
<evidence type="ECO:0000256" key="2">
    <source>
        <dbReference type="ARBA" id="ARBA00004496"/>
    </source>
</evidence>
<dbReference type="PANTHER" id="PTHR31169:SF8">
    <property type="entry name" value="ZINC-FINGER DOMAIN OF MONOAMINE-OXIDASE A REPRESSOR R1 PROTEIN"/>
    <property type="match status" value="1"/>
</dbReference>
<dbReference type="AlphaFoldDB" id="A0A9Q3BWC4"/>
<name>A0A9Q3BWC4_9BASI</name>
<feature type="compositionally biased region" description="Low complexity" evidence="10">
    <location>
        <begin position="26"/>
        <end position="35"/>
    </location>
</feature>
<feature type="domain" description="Zinc-finger" evidence="11">
    <location>
        <begin position="198"/>
        <end position="277"/>
    </location>
</feature>
<dbReference type="OrthoDB" id="298344at2759"/>
<dbReference type="InterPro" id="IPR018866">
    <property type="entry name" value="Znf-4CXXC_R1"/>
</dbReference>
<feature type="compositionally biased region" description="Basic and acidic residues" evidence="10">
    <location>
        <begin position="768"/>
        <end position="780"/>
    </location>
</feature>
<dbReference type="Proteomes" id="UP000765509">
    <property type="component" value="Unassembled WGS sequence"/>
</dbReference>
<feature type="region of interest" description="Disordered" evidence="10">
    <location>
        <begin position="165"/>
        <end position="199"/>
    </location>
</feature>
<reference evidence="12" key="1">
    <citation type="submission" date="2021-03" db="EMBL/GenBank/DDBJ databases">
        <title>Draft genome sequence of rust myrtle Austropuccinia psidii MF-1, a brazilian biotype.</title>
        <authorList>
            <person name="Quecine M.C."/>
            <person name="Pachon D.M.R."/>
            <person name="Bonatelli M.L."/>
            <person name="Correr F.H."/>
            <person name="Franceschini L.M."/>
            <person name="Leite T.F."/>
            <person name="Margarido G.R.A."/>
            <person name="Almeida C.A."/>
            <person name="Ferrarezi J.A."/>
            <person name="Labate C.A."/>
        </authorList>
    </citation>
    <scope>NUCLEOTIDE SEQUENCE</scope>
    <source>
        <strain evidence="12">MF-1</strain>
    </source>
</reference>
<evidence type="ECO:0000256" key="8">
    <source>
        <dbReference type="ARBA" id="ARBA00023163"/>
    </source>
</evidence>
<dbReference type="EMBL" id="AVOT02003105">
    <property type="protein sequence ID" value="MBW0472488.1"/>
    <property type="molecule type" value="Genomic_DNA"/>
</dbReference>
<dbReference type="GO" id="GO:0005634">
    <property type="term" value="C:nucleus"/>
    <property type="evidence" value="ECO:0007669"/>
    <property type="project" value="UniProtKB-SubCell"/>
</dbReference>
<evidence type="ECO:0000259" key="11">
    <source>
        <dbReference type="Pfam" id="PF10497"/>
    </source>
</evidence>
<evidence type="ECO:0000256" key="4">
    <source>
        <dbReference type="ARBA" id="ARBA00022499"/>
    </source>
</evidence>
<keyword evidence="13" id="KW-1185">Reference proteome</keyword>
<feature type="compositionally biased region" description="Polar residues" evidence="10">
    <location>
        <begin position="366"/>
        <end position="381"/>
    </location>
</feature>
<evidence type="ECO:0000256" key="9">
    <source>
        <dbReference type="ARBA" id="ARBA00023242"/>
    </source>
</evidence>
<comment type="caution">
    <text evidence="12">The sequence shown here is derived from an EMBL/GenBank/DDBJ whole genome shotgun (WGS) entry which is preliminary data.</text>
</comment>
<evidence type="ECO:0000256" key="7">
    <source>
        <dbReference type="ARBA" id="ARBA00023015"/>
    </source>
</evidence>
<evidence type="ECO:0000313" key="12">
    <source>
        <dbReference type="EMBL" id="MBW0472488.1"/>
    </source>
</evidence>
<feature type="region of interest" description="Disordered" evidence="10">
    <location>
        <begin position="1"/>
        <end position="131"/>
    </location>
</feature>
<feature type="compositionally biased region" description="Basic and acidic residues" evidence="10">
    <location>
        <begin position="165"/>
        <end position="176"/>
    </location>
</feature>
<evidence type="ECO:0000256" key="1">
    <source>
        <dbReference type="ARBA" id="ARBA00004123"/>
    </source>
</evidence>
<dbReference type="InterPro" id="IPR040221">
    <property type="entry name" value="CDCA7/CDA7L"/>
</dbReference>
<comment type="subcellular location">
    <subcellularLocation>
        <location evidence="2">Cytoplasm</location>
    </subcellularLocation>
    <subcellularLocation>
        <location evidence="1">Nucleus</location>
    </subcellularLocation>
</comment>